<comment type="catalytic activity">
    <reaction evidence="13">
        <text>(2R)-2,3-bisphosphoglycerate + H2O = (2R)-2-phosphoglycerate + phosphate</text>
        <dbReference type="Rhea" id="RHEA:27381"/>
        <dbReference type="ChEBI" id="CHEBI:15377"/>
        <dbReference type="ChEBI" id="CHEBI:43474"/>
        <dbReference type="ChEBI" id="CHEBI:58248"/>
        <dbReference type="ChEBI" id="CHEBI:58289"/>
        <dbReference type="EC" id="3.1.3.80"/>
    </reaction>
    <physiologicalReaction direction="left-to-right" evidence="13">
        <dbReference type="Rhea" id="RHEA:27382"/>
    </physiologicalReaction>
</comment>
<dbReference type="PANTHER" id="PTHR20963">
    <property type="entry name" value="MULTIPLE INOSITOL POLYPHOSPHATE PHOSPHATASE-RELATED"/>
    <property type="match status" value="1"/>
</dbReference>
<dbReference type="GO" id="GO:0003993">
    <property type="term" value="F:acid phosphatase activity"/>
    <property type="evidence" value="ECO:0007669"/>
    <property type="project" value="TreeGrafter"/>
</dbReference>
<evidence type="ECO:0000256" key="7">
    <source>
        <dbReference type="ARBA" id="ARBA00022801"/>
    </source>
</evidence>
<comment type="caution">
    <text evidence="15">The sequence shown here is derived from an EMBL/GenBank/DDBJ whole genome shotgun (WGS) entry which is preliminary data.</text>
</comment>
<dbReference type="EC" id="3.1.3.62" evidence="4"/>
<keyword evidence="8" id="KW-0472">Membrane</keyword>
<evidence type="ECO:0000256" key="12">
    <source>
        <dbReference type="ARBA" id="ARBA00043691"/>
    </source>
</evidence>
<dbReference type="OrthoDB" id="6509975at2759"/>
<comment type="catalytic activity">
    <reaction evidence="11">
        <text>1D-myo-inositol 1,2,4,5,6-pentakisphosphate + H2O = 1D-myo-inositol 1,2,5,6-tetrakisphosphate + phosphate</text>
        <dbReference type="Rhea" id="RHEA:77115"/>
        <dbReference type="ChEBI" id="CHEBI:15377"/>
        <dbReference type="ChEBI" id="CHEBI:43474"/>
        <dbReference type="ChEBI" id="CHEBI:57798"/>
        <dbReference type="ChEBI" id="CHEBI:195535"/>
        <dbReference type="EC" id="3.1.3.62"/>
    </reaction>
    <physiologicalReaction direction="left-to-right" evidence="11">
        <dbReference type="Rhea" id="RHEA:77116"/>
    </physiologicalReaction>
</comment>
<comment type="similarity">
    <text evidence="2">Belongs to the histidine acid phosphatase family. MINPP1 subfamily.</text>
</comment>
<evidence type="ECO:0000256" key="4">
    <source>
        <dbReference type="ARBA" id="ARBA00013040"/>
    </source>
</evidence>
<accession>A0A8S3YIP0</accession>
<evidence type="ECO:0000256" key="9">
    <source>
        <dbReference type="ARBA" id="ARBA00031642"/>
    </source>
</evidence>
<keyword evidence="16" id="KW-1185">Reference proteome</keyword>
<dbReference type="Proteomes" id="UP000678393">
    <property type="component" value="Unassembled WGS sequence"/>
</dbReference>
<comment type="subcellular location">
    <subcellularLocation>
        <location evidence="1">Membrane</location>
    </subcellularLocation>
</comment>
<dbReference type="Pfam" id="PF00328">
    <property type="entry name" value="His_Phos_2"/>
    <property type="match status" value="1"/>
</dbReference>
<keyword evidence="6" id="KW-0732">Signal</keyword>
<evidence type="ECO:0000256" key="3">
    <source>
        <dbReference type="ARBA" id="ARBA00012976"/>
    </source>
</evidence>
<gene>
    <name evidence="15" type="ORF">CUNI_LOCUS84</name>
</gene>
<proteinExistence type="inferred from homology"/>
<feature type="region of interest" description="Disordered" evidence="14">
    <location>
        <begin position="122"/>
        <end position="141"/>
    </location>
</feature>
<sequence length="335" mass="37937">MAAGLKLRVVATLLFFLIYVDLFSFSVSSTTPPYKYFSTKTLYEWAHPAPKPVEDELYYLKGVKGKTCRAKYVSALNRHGARNPSLKEVTGISDLHRRLVAAMGPNTNRELRSWVNRFPNNNDQALTPLGETEQRGLGQRTGTKLRSLFAGKDNTDSGLKFLVTSHNRTKDSAVAFYEGLSSIVYGGEHNGSGVNAEVNNQLLRFYDDCDRYVTSVKDNKTAPKEYDDFLSSNRVLRIKEKIERKLNISSEVLTSDDVQRVNTFCGYDVAFFGWSPWCSLLDRCDMKIMEYGEDLEHYYETSYGHEINWQQSCQLVSAIFAALDNNTVDGDTLDK</sequence>
<dbReference type="GO" id="GO:0034417">
    <property type="term" value="F:bisphosphoglycerate 3-phosphatase activity"/>
    <property type="evidence" value="ECO:0007669"/>
    <property type="project" value="UniProtKB-EC"/>
</dbReference>
<reference evidence="15" key="1">
    <citation type="submission" date="2021-04" db="EMBL/GenBank/DDBJ databases">
        <authorList>
            <consortium name="Molecular Ecology Group"/>
        </authorList>
    </citation>
    <scope>NUCLEOTIDE SEQUENCE</scope>
</reference>
<evidence type="ECO:0000256" key="1">
    <source>
        <dbReference type="ARBA" id="ARBA00004370"/>
    </source>
</evidence>
<dbReference type="SUPFAM" id="SSF53254">
    <property type="entry name" value="Phosphoglycerate mutase-like"/>
    <property type="match status" value="1"/>
</dbReference>
<evidence type="ECO:0000313" key="15">
    <source>
        <dbReference type="EMBL" id="CAG5114526.1"/>
    </source>
</evidence>
<dbReference type="AlphaFoldDB" id="A0A8S3YIP0"/>
<dbReference type="GO" id="GO:0016020">
    <property type="term" value="C:membrane"/>
    <property type="evidence" value="ECO:0007669"/>
    <property type="project" value="UniProtKB-SubCell"/>
</dbReference>
<dbReference type="InterPro" id="IPR029033">
    <property type="entry name" value="His_PPase_superfam"/>
</dbReference>
<protein>
    <recommendedName>
        <fullName evidence="5">Multiple inositol polyphosphate phosphatase 1</fullName>
        <ecNumber evidence="4">3.1.3.62</ecNumber>
        <ecNumber evidence="3">3.1.3.80</ecNumber>
    </recommendedName>
    <alternativeName>
        <fullName evidence="9">2,3-bisphosphoglycerate 3-phosphatase</fullName>
    </alternativeName>
</protein>
<evidence type="ECO:0000256" key="2">
    <source>
        <dbReference type="ARBA" id="ARBA00008422"/>
    </source>
</evidence>
<dbReference type="InterPro" id="IPR000560">
    <property type="entry name" value="His_Pase_clade-2"/>
</dbReference>
<comment type="catalytic activity">
    <reaction evidence="10">
        <text>1D-myo-inositol 1,2,5,6-tetrakisphosphate + H2O = 1D-myo-inositol 1,2,6-trisphosphate + phosphate</text>
        <dbReference type="Rhea" id="RHEA:77119"/>
        <dbReference type="ChEBI" id="CHEBI:15377"/>
        <dbReference type="ChEBI" id="CHEBI:43474"/>
        <dbReference type="ChEBI" id="CHEBI:195535"/>
        <dbReference type="ChEBI" id="CHEBI:195537"/>
        <dbReference type="EC" id="3.1.3.62"/>
    </reaction>
    <physiologicalReaction direction="left-to-right" evidence="10">
        <dbReference type="Rhea" id="RHEA:77120"/>
    </physiologicalReaction>
</comment>
<evidence type="ECO:0000256" key="14">
    <source>
        <dbReference type="SAM" id="MobiDB-lite"/>
    </source>
</evidence>
<dbReference type="EMBL" id="CAJHNH020000002">
    <property type="protein sequence ID" value="CAG5114526.1"/>
    <property type="molecule type" value="Genomic_DNA"/>
</dbReference>
<keyword evidence="7" id="KW-0378">Hydrolase</keyword>
<evidence type="ECO:0000256" key="11">
    <source>
        <dbReference type="ARBA" id="ARBA00043671"/>
    </source>
</evidence>
<dbReference type="GO" id="GO:0052745">
    <property type="term" value="F:inositol phosphate phosphatase activity"/>
    <property type="evidence" value="ECO:0007669"/>
    <property type="project" value="TreeGrafter"/>
</dbReference>
<evidence type="ECO:0000313" key="16">
    <source>
        <dbReference type="Proteomes" id="UP000678393"/>
    </source>
</evidence>
<evidence type="ECO:0000256" key="13">
    <source>
        <dbReference type="ARBA" id="ARBA00043832"/>
    </source>
</evidence>
<evidence type="ECO:0000256" key="5">
    <source>
        <dbReference type="ARBA" id="ARBA00018097"/>
    </source>
</evidence>
<dbReference type="PANTHER" id="PTHR20963:SF8">
    <property type="entry name" value="MULTIPLE INOSITOL POLYPHOSPHATE PHOSPHATASE 1"/>
    <property type="match status" value="1"/>
</dbReference>
<dbReference type="EC" id="3.1.3.80" evidence="3"/>
<name>A0A8S3YIP0_9EUPU</name>
<organism evidence="15 16">
    <name type="scientific">Candidula unifasciata</name>
    <dbReference type="NCBI Taxonomy" id="100452"/>
    <lineage>
        <taxon>Eukaryota</taxon>
        <taxon>Metazoa</taxon>
        <taxon>Spiralia</taxon>
        <taxon>Lophotrochozoa</taxon>
        <taxon>Mollusca</taxon>
        <taxon>Gastropoda</taxon>
        <taxon>Heterobranchia</taxon>
        <taxon>Euthyneura</taxon>
        <taxon>Panpulmonata</taxon>
        <taxon>Eupulmonata</taxon>
        <taxon>Stylommatophora</taxon>
        <taxon>Helicina</taxon>
        <taxon>Helicoidea</taxon>
        <taxon>Geomitridae</taxon>
        <taxon>Candidula</taxon>
    </lineage>
</organism>
<evidence type="ECO:0000256" key="6">
    <source>
        <dbReference type="ARBA" id="ARBA00022729"/>
    </source>
</evidence>
<comment type="catalytic activity">
    <reaction evidence="12">
        <text>1D-myo-inositol hexakisphosphate + H2O = 1D-myo-inositol 1,2,4,5,6-pentakisphosphate + phosphate</text>
        <dbReference type="Rhea" id="RHEA:16989"/>
        <dbReference type="ChEBI" id="CHEBI:15377"/>
        <dbReference type="ChEBI" id="CHEBI:43474"/>
        <dbReference type="ChEBI" id="CHEBI:57798"/>
        <dbReference type="ChEBI" id="CHEBI:58130"/>
        <dbReference type="EC" id="3.1.3.62"/>
    </reaction>
    <physiologicalReaction direction="left-to-right" evidence="12">
        <dbReference type="Rhea" id="RHEA:16990"/>
    </physiologicalReaction>
</comment>
<dbReference type="Gene3D" id="3.40.50.1240">
    <property type="entry name" value="Phosphoglycerate mutase-like"/>
    <property type="match status" value="1"/>
</dbReference>
<evidence type="ECO:0000256" key="10">
    <source>
        <dbReference type="ARBA" id="ARBA00043668"/>
    </source>
</evidence>
<evidence type="ECO:0000256" key="8">
    <source>
        <dbReference type="ARBA" id="ARBA00023136"/>
    </source>
</evidence>